<feature type="transmembrane region" description="Helical" evidence="1">
    <location>
        <begin position="7"/>
        <end position="28"/>
    </location>
</feature>
<keyword evidence="1" id="KW-1133">Transmembrane helix</keyword>
<evidence type="ECO:0000313" key="3">
    <source>
        <dbReference type="Proteomes" id="UP000177230"/>
    </source>
</evidence>
<name>A0A1F5RGL3_9BACT</name>
<proteinExistence type="predicted"/>
<dbReference type="AlphaFoldDB" id="A0A1F5RGL3"/>
<dbReference type="EMBL" id="MFFM01000016">
    <property type="protein sequence ID" value="OGF13518.1"/>
    <property type="molecule type" value="Genomic_DNA"/>
</dbReference>
<accession>A0A1F5RGL3</accession>
<gene>
    <name evidence="2" type="ORF">A2024_11380</name>
</gene>
<protein>
    <submittedName>
        <fullName evidence="2">Uncharacterized protein</fullName>
    </submittedName>
</protein>
<reference evidence="2 3" key="1">
    <citation type="journal article" date="2016" name="Nat. Commun.">
        <title>Thousands of microbial genomes shed light on interconnected biogeochemical processes in an aquifer system.</title>
        <authorList>
            <person name="Anantharaman K."/>
            <person name="Brown C.T."/>
            <person name="Hug L.A."/>
            <person name="Sharon I."/>
            <person name="Castelle C.J."/>
            <person name="Probst A.J."/>
            <person name="Thomas B.C."/>
            <person name="Singh A."/>
            <person name="Wilkins M.J."/>
            <person name="Karaoz U."/>
            <person name="Brodie E.L."/>
            <person name="Williams K.H."/>
            <person name="Hubbard S.S."/>
            <person name="Banfield J.F."/>
        </authorList>
    </citation>
    <scope>NUCLEOTIDE SEQUENCE [LARGE SCALE GENOMIC DNA]</scope>
</reference>
<evidence type="ECO:0000256" key="1">
    <source>
        <dbReference type="SAM" id="Phobius"/>
    </source>
</evidence>
<evidence type="ECO:0000313" key="2">
    <source>
        <dbReference type="EMBL" id="OGF13518.1"/>
    </source>
</evidence>
<keyword evidence="1" id="KW-0812">Transmembrane</keyword>
<feature type="transmembrane region" description="Helical" evidence="1">
    <location>
        <begin position="40"/>
        <end position="59"/>
    </location>
</feature>
<feature type="transmembrane region" description="Helical" evidence="1">
    <location>
        <begin position="80"/>
        <end position="105"/>
    </location>
</feature>
<dbReference type="Proteomes" id="UP000177230">
    <property type="component" value="Unassembled WGS sequence"/>
</dbReference>
<feature type="transmembrane region" description="Helical" evidence="1">
    <location>
        <begin position="140"/>
        <end position="164"/>
    </location>
</feature>
<keyword evidence="1" id="KW-0472">Membrane</keyword>
<sequence length="172" mass="20349">MTKILKSIFVITFFLVCFNLFLFTVLMIMPQLFFTTSVLVYARIICAVICTVLSLYLVVKYIKKEIKTTNWFRLNFRDKIIVFCCVYFVFSALLHPLTITIVTFVKQPIDKVVFDFIDLIFLRIIKFPGYYITAIKPSRYIYQGLGQIVTTIFWTFIYALYVYINGRKKIVK</sequence>
<comment type="caution">
    <text evidence="2">The sequence shown here is derived from an EMBL/GenBank/DDBJ whole genome shotgun (WGS) entry which is preliminary data.</text>
</comment>
<organism evidence="2 3">
    <name type="scientific">Candidatus Edwardsbacteria bacterium GWF2_54_11</name>
    <dbReference type="NCBI Taxonomy" id="1817851"/>
    <lineage>
        <taxon>Bacteria</taxon>
        <taxon>Candidatus Edwardsiibacteriota</taxon>
    </lineage>
</organism>